<evidence type="ECO:0000313" key="9">
    <source>
        <dbReference type="EMBL" id="UTF55711.1"/>
    </source>
</evidence>
<comment type="similarity">
    <text evidence="2 7">Belongs to the class-I pyridoxal-phosphate-dependent aminotransferase family.</text>
</comment>
<keyword evidence="9" id="KW-0614">Plasmid</keyword>
<sequence length="380" mass="40345">MNYSQRALQIEPSATVAVGNLAAELQSQGVDIVDLSVGEPDMGTPKHIVDVAQQALADGHTGYTASNGIPALREAIADSLRERGVPNNAEDIIVTPGAKQAIFEAVQALVDAGDEVVLIDPAWVSYEPIVRLAGGSVTRVDTTPHGFQLESALENLAGAIDNNTELVVVNSPSNPTGAVYSETALKGLRDLAVDHDVTVISDEIYGELTYDGNYTSCGAIDGMAERTVTINGFSKAYAMTGWRLGYMAAPSGLVEQAGKIHTHSVTCASNFAQHAAIEALENGDAAVGEMVDTFHKRRDFLVERLTDEDVAVSLPDGAFYLMVPVDENDQQWCERALSEAHVATVPGSAFGAPGYARFAYTCSRDRLAEAVDRLADSGFI</sequence>
<accession>A0A9E7NDX1</accession>
<feature type="domain" description="Aminotransferase class I/classII large" evidence="8">
    <location>
        <begin position="31"/>
        <end position="374"/>
    </location>
</feature>
<dbReference type="PROSITE" id="PS00105">
    <property type="entry name" value="AA_TRANSFER_CLASS_1"/>
    <property type="match status" value="1"/>
</dbReference>
<dbReference type="InterPro" id="IPR004839">
    <property type="entry name" value="Aminotransferase_I/II_large"/>
</dbReference>
<dbReference type="Gene3D" id="3.90.1150.10">
    <property type="entry name" value="Aspartate Aminotransferase, domain 1"/>
    <property type="match status" value="1"/>
</dbReference>
<comment type="subunit">
    <text evidence="3">Homodimer.</text>
</comment>
<dbReference type="InterPro" id="IPR050596">
    <property type="entry name" value="AspAT/PAT-like"/>
</dbReference>
<dbReference type="EC" id="2.6.1.-" evidence="7"/>
<keyword evidence="6" id="KW-0663">Pyridoxal phosphate</keyword>
<dbReference type="GO" id="GO:0030170">
    <property type="term" value="F:pyridoxal phosphate binding"/>
    <property type="evidence" value="ECO:0007669"/>
    <property type="project" value="InterPro"/>
</dbReference>
<proteinExistence type="inferred from homology"/>
<dbReference type="KEGG" id="sawl:NGM29_18635"/>
<dbReference type="InterPro" id="IPR015424">
    <property type="entry name" value="PyrdxlP-dep_Trfase"/>
</dbReference>
<dbReference type="FunFam" id="3.40.640.10:FF:000033">
    <property type="entry name" value="Aspartate aminotransferase"/>
    <property type="match status" value="1"/>
</dbReference>
<dbReference type="RefSeq" id="WP_254161019.1">
    <property type="nucleotide sequence ID" value="NZ_CP100356.1"/>
</dbReference>
<dbReference type="InterPro" id="IPR015421">
    <property type="entry name" value="PyrdxlP-dep_Trfase_major"/>
</dbReference>
<evidence type="ECO:0000256" key="7">
    <source>
        <dbReference type="RuleBase" id="RU000481"/>
    </source>
</evidence>
<dbReference type="GO" id="GO:0008483">
    <property type="term" value="F:transaminase activity"/>
    <property type="evidence" value="ECO:0007669"/>
    <property type="project" value="UniProtKB-KW"/>
</dbReference>
<dbReference type="PANTHER" id="PTHR46383">
    <property type="entry name" value="ASPARTATE AMINOTRANSFERASE"/>
    <property type="match status" value="1"/>
</dbReference>
<geneLocation type="plasmid" evidence="9 10">
    <name>unnamed1</name>
</geneLocation>
<evidence type="ECO:0000256" key="3">
    <source>
        <dbReference type="ARBA" id="ARBA00011738"/>
    </source>
</evidence>
<evidence type="ECO:0000256" key="1">
    <source>
        <dbReference type="ARBA" id="ARBA00001933"/>
    </source>
</evidence>
<evidence type="ECO:0000259" key="8">
    <source>
        <dbReference type="Pfam" id="PF00155"/>
    </source>
</evidence>
<evidence type="ECO:0000313" key="10">
    <source>
        <dbReference type="Proteomes" id="UP001056855"/>
    </source>
</evidence>
<evidence type="ECO:0000256" key="6">
    <source>
        <dbReference type="ARBA" id="ARBA00022898"/>
    </source>
</evidence>
<dbReference type="CDD" id="cd00609">
    <property type="entry name" value="AAT_like"/>
    <property type="match status" value="1"/>
</dbReference>
<evidence type="ECO:0000256" key="4">
    <source>
        <dbReference type="ARBA" id="ARBA00022576"/>
    </source>
</evidence>
<protein>
    <recommendedName>
        <fullName evidence="7">Aminotransferase</fullName>
        <ecNumber evidence="7">2.6.1.-</ecNumber>
    </recommendedName>
</protein>
<dbReference type="EMBL" id="CP100356">
    <property type="protein sequence ID" value="UTF55711.1"/>
    <property type="molecule type" value="Genomic_DNA"/>
</dbReference>
<evidence type="ECO:0000256" key="5">
    <source>
        <dbReference type="ARBA" id="ARBA00022679"/>
    </source>
</evidence>
<dbReference type="GO" id="GO:0006520">
    <property type="term" value="P:amino acid metabolic process"/>
    <property type="evidence" value="ECO:0007669"/>
    <property type="project" value="InterPro"/>
</dbReference>
<keyword evidence="10" id="KW-1185">Reference proteome</keyword>
<dbReference type="PANTHER" id="PTHR46383:SF1">
    <property type="entry name" value="ASPARTATE AMINOTRANSFERASE"/>
    <property type="match status" value="1"/>
</dbReference>
<dbReference type="Pfam" id="PF00155">
    <property type="entry name" value="Aminotran_1_2"/>
    <property type="match status" value="1"/>
</dbReference>
<dbReference type="AlphaFoldDB" id="A0A9E7NDX1"/>
<keyword evidence="4 7" id="KW-0032">Aminotransferase</keyword>
<dbReference type="SUPFAM" id="SSF53383">
    <property type="entry name" value="PLP-dependent transferases"/>
    <property type="match status" value="1"/>
</dbReference>
<dbReference type="InterPro" id="IPR004838">
    <property type="entry name" value="NHTrfase_class1_PyrdxlP-BS"/>
</dbReference>
<dbReference type="Gene3D" id="3.40.640.10">
    <property type="entry name" value="Type I PLP-dependent aspartate aminotransferase-like (Major domain)"/>
    <property type="match status" value="1"/>
</dbReference>
<keyword evidence="5 7" id="KW-0808">Transferase</keyword>
<dbReference type="InterPro" id="IPR015422">
    <property type="entry name" value="PyrdxlP-dep_Trfase_small"/>
</dbReference>
<name>A0A9E7NDX1_9EURY</name>
<dbReference type="GeneID" id="73292107"/>
<reference evidence="9" key="1">
    <citation type="submission" date="2022-06" db="EMBL/GenBank/DDBJ databases">
        <title>Diverse halophilic archaea isolated from saline environments.</title>
        <authorList>
            <person name="Cui H.-L."/>
        </authorList>
    </citation>
    <scope>NUCLEOTIDE SEQUENCE</scope>
    <source>
        <strain evidence="9">WLHS1</strain>
        <plasmid evidence="9">unnamed1</plasmid>
    </source>
</reference>
<comment type="cofactor">
    <cofactor evidence="1 7">
        <name>pyridoxal 5'-phosphate</name>
        <dbReference type="ChEBI" id="CHEBI:597326"/>
    </cofactor>
</comment>
<organism evidence="9 10">
    <name type="scientific">Natronosalvus rutilus</name>
    <dbReference type="NCBI Taxonomy" id="2953753"/>
    <lineage>
        <taxon>Archaea</taxon>
        <taxon>Methanobacteriati</taxon>
        <taxon>Methanobacteriota</taxon>
        <taxon>Stenosarchaea group</taxon>
        <taxon>Halobacteria</taxon>
        <taxon>Halobacteriales</taxon>
        <taxon>Natrialbaceae</taxon>
        <taxon>Natronosalvus</taxon>
    </lineage>
</organism>
<gene>
    <name evidence="9" type="ORF">NGM29_18635</name>
</gene>
<dbReference type="Proteomes" id="UP001056855">
    <property type="component" value="Plasmid unnamed1"/>
</dbReference>
<evidence type="ECO:0000256" key="2">
    <source>
        <dbReference type="ARBA" id="ARBA00007441"/>
    </source>
</evidence>